<dbReference type="GO" id="GO:0016712">
    <property type="term" value="F:oxidoreductase activity, acting on paired donors, with incorporation or reduction of molecular oxygen, reduced flavin or flavoprotein as one donor, and incorporation of one atom of oxygen"/>
    <property type="evidence" value="ECO:0007669"/>
    <property type="project" value="UniProtKB-EC"/>
</dbReference>
<evidence type="ECO:0000256" key="24">
    <source>
        <dbReference type="ARBA" id="ARBA00071369"/>
    </source>
</evidence>
<dbReference type="PROSITE" id="PS51384">
    <property type="entry name" value="FAD_FR"/>
    <property type="match status" value="1"/>
</dbReference>
<keyword evidence="11" id="KW-0479">Metal-binding</keyword>
<dbReference type="Pfam" id="PF00258">
    <property type="entry name" value="Flavodoxin_1"/>
    <property type="match status" value="1"/>
</dbReference>
<sequence>MADISEQKFEAVYQNLRSTFRSGKTKDLKWRKWQLKQLFWLLDENEAAFIDALAEDLHRHAFESLMADINEAKKAALEALDHLEEWARGTTPPDAGFIYGTLGKAWIRKEPLGLVLVIGAWNFPISTLVDVAIAAIAAGNAVIMKPSEMAPHTERLLASLVPKYMDTSAISVVCAKPAQMAFVLDHQFDFVFYTGSTQVGRIIASAAAKHVTPTALELGGQAPAIVTKAADINMAAKRLVNAKLQNLGQICVCVNHVFVDPSIHDELVARMIYWLKTMLENGNDTLARIINDKHFNRLEKLIQTTEGHIAYTGEHVPEERYIHPTIVEGVEMSDSLLSQELFGPVLPIIKAEAKKAIEIINDMPHPLALYVFSQSQKEIDEILDSTQSGGVTINDVAIHADVPSAPFGGVGNSGHGSYHGKWGFDTFSHNRTVVTLPGWIDRFTEWRYPPFNIANRSEIDAGKPNFKKGETLEDQRVGKSWLAGIPVLGSPTCVYLAYPPVTCGIMAPSCDESTPIPGPKGLPFLGNVTEFGSEDSLQDLNRLYETYGRGNAGEIYRLRFPKVGSCVFVGSQKLVNELCDEKRFKKAIQAELAEIRLAAGDGLFTAREGEVSWGVAHRVLMPVFGPAAIRSMFDEMYDVVSQMTLKWARYGPTSPISASEDFTRLALDTIALCSMGYRFNSFYKDTTHPFVQSMGDSLVELGNRSLRPTWAKVFYRSSERKLTKDINFMRTTSQELIKARKADPNGDQRKDLLAAMMNGVDPRTGSGMDDESIINNLLTFLIAGHETTSGTLSFAFYSMLKNPDTYQKAQQEVDRIMGRDPITVDKLFQLKYVPAVLRETLRQCSPIPGITLEAREETLLDGKYRIKKGEAVAAIFSKSHLDPLVYGADAKEFKPERMMNENFDRLQQEFPNCWKPFGNGVRACIGRAFAWQEMLLATSMLLQNFDFDLDDPSYKLKIAETLTIKPKDFLMRASLRHNMTSLDLESNLRDTTKNQDVSATHSQFSPATTEISPAGIPISVYYGSNSGTCEILARRLASNASSHGFSARVVDTLDTARNRLPQGHPVVIVVASYEGQPPDNAAHFVTWIQSLTGNEVQKVPYVVFGVGNSEWRQTFHRIPKLIDEELEKRGGERLVTLGLTNVAERDPFLDFETWEGKELWPTLQVKYPSAPGGNPEAFVGYTGLRVDVSVSRASTLRKNVKEAIVTGERDLTAPGLPRKRHIEMKLPPGCSYEVGDYLEVLPMNPRDTVTRVLRRFKLPWDAVLTITGSEATSLPIGVPTPAWDVLSSYVELSSLSTKNNTLALAAYAQSEEVRTEIELLASDLKFKSQIEDKRVSILDLLERFPSVELPIATYLGMLQPMRARQYSVSSSPLKDPSHATLTYSVLEKPSLSGQGRYMGVASNFLASLKSDDRLQVSVRHSHISFHLPLAPETTPIICIAAGAGLAPFRGFMEQRAIQMKADRILAPALLIFGCCGRDDDLYREQFDAWEGEGAVIVKRAYSRDSTKTAGCKYVQDRMIEQEELIRKLWKQGGNVYVCGSRQVGDAVEAALASILRGVQGGVRENGKELLDNFRNKRFMMDIFS</sequence>
<dbReference type="GO" id="GO:0003958">
    <property type="term" value="F:NADPH-hemoprotein reductase activity"/>
    <property type="evidence" value="ECO:0007669"/>
    <property type="project" value="UniProtKB-EC"/>
</dbReference>
<evidence type="ECO:0000313" key="28">
    <source>
        <dbReference type="EMBL" id="TVY64792.1"/>
    </source>
</evidence>
<dbReference type="Pfam" id="PF00067">
    <property type="entry name" value="p450"/>
    <property type="match status" value="1"/>
</dbReference>
<feature type="domain" description="FAD-binding FR-type" evidence="27">
    <location>
        <begin position="1198"/>
        <end position="1428"/>
    </location>
</feature>
<keyword evidence="10" id="KW-0288">FMN</keyword>
<dbReference type="InterPro" id="IPR001709">
    <property type="entry name" value="Flavoprot_Pyr_Nucl_cyt_Rdtase"/>
</dbReference>
<comment type="similarity">
    <text evidence="4">Belongs to the aldehyde dehydrogenase family.</text>
</comment>
<keyword evidence="9" id="KW-0285">Flavoprotein</keyword>
<dbReference type="GO" id="GO:0004029">
    <property type="term" value="F:aldehyde dehydrogenase (NAD+) activity"/>
    <property type="evidence" value="ECO:0007669"/>
    <property type="project" value="TreeGrafter"/>
</dbReference>
<dbReference type="Pfam" id="PF00667">
    <property type="entry name" value="FAD_binding_1"/>
    <property type="match status" value="1"/>
</dbReference>
<dbReference type="InterPro" id="IPR001094">
    <property type="entry name" value="Flavdoxin-like"/>
</dbReference>
<dbReference type="PRINTS" id="PR00371">
    <property type="entry name" value="FPNCR"/>
</dbReference>
<evidence type="ECO:0000256" key="11">
    <source>
        <dbReference type="ARBA" id="ARBA00022723"/>
    </source>
</evidence>
<keyword evidence="18" id="KW-0503">Monooxygenase</keyword>
<dbReference type="EC" id="1.6.2.4" evidence="19"/>
<protein>
    <recommendedName>
        <fullName evidence="24">Beta-apo-4'-carotenal oxygenase</fullName>
        <ecNumber evidence="6">1.14.14.1</ecNumber>
        <ecNumber evidence="22">1.2.1.82</ecNumber>
        <ecNumber evidence="19">1.6.2.4</ecNumber>
    </recommendedName>
    <alternativeName>
        <fullName evidence="25">Beta-apo-4'-carotenal dehydrogenase</fullName>
    </alternativeName>
    <alternativeName>
        <fullName evidence="23">Bifunctional cytochrome P450/NADPH--P450 reductase</fullName>
    </alternativeName>
</protein>
<name>A0A559KX56_FUSOC</name>
<dbReference type="SUPFAM" id="SSF48264">
    <property type="entry name" value="Cytochrome P450"/>
    <property type="match status" value="1"/>
</dbReference>
<dbReference type="Pfam" id="PF00175">
    <property type="entry name" value="NAD_binding_1"/>
    <property type="match status" value="1"/>
</dbReference>
<dbReference type="InterPro" id="IPR016161">
    <property type="entry name" value="Ald_DH/histidinol_DH"/>
</dbReference>
<evidence type="ECO:0000256" key="18">
    <source>
        <dbReference type="ARBA" id="ARBA00023033"/>
    </source>
</evidence>
<evidence type="ECO:0000256" key="16">
    <source>
        <dbReference type="ARBA" id="ARBA00023002"/>
    </source>
</evidence>
<dbReference type="EMBL" id="SRMI01000008">
    <property type="protein sequence ID" value="TVY64792.1"/>
    <property type="molecule type" value="Genomic_DNA"/>
</dbReference>
<evidence type="ECO:0000256" key="4">
    <source>
        <dbReference type="ARBA" id="ARBA00009986"/>
    </source>
</evidence>
<keyword evidence="17" id="KW-0408">Iron</keyword>
<dbReference type="CDD" id="cd06206">
    <property type="entry name" value="bifunctional_CYPOR"/>
    <property type="match status" value="1"/>
</dbReference>
<evidence type="ECO:0000256" key="3">
    <source>
        <dbReference type="ARBA" id="ARBA00001974"/>
    </source>
</evidence>
<dbReference type="GO" id="GO:0020037">
    <property type="term" value="F:heme binding"/>
    <property type="evidence" value="ECO:0007669"/>
    <property type="project" value="InterPro"/>
</dbReference>
<dbReference type="InterPro" id="IPR023173">
    <property type="entry name" value="NADPH_Cyt_P450_Rdtase_alpha"/>
</dbReference>
<evidence type="ECO:0000259" key="27">
    <source>
        <dbReference type="PROSITE" id="PS51384"/>
    </source>
</evidence>
<comment type="similarity">
    <text evidence="5">In the N-terminal section; belongs to the cytochrome P450 family.</text>
</comment>
<feature type="domain" description="Flavodoxin-like" evidence="26">
    <location>
        <begin position="1018"/>
        <end position="1159"/>
    </location>
</feature>
<dbReference type="Gene3D" id="1.20.990.10">
    <property type="entry name" value="NADPH-cytochrome p450 Reductase, Chain A, domain 3"/>
    <property type="match status" value="1"/>
</dbReference>
<dbReference type="Gene3D" id="3.40.50.360">
    <property type="match status" value="1"/>
</dbReference>
<evidence type="ECO:0000256" key="25">
    <source>
        <dbReference type="ARBA" id="ARBA00082640"/>
    </source>
</evidence>
<dbReference type="InterPro" id="IPR001433">
    <property type="entry name" value="OxRdtase_FAD/NAD-bd"/>
</dbReference>
<keyword evidence="13" id="KW-0274">FAD</keyword>
<dbReference type="InterPro" id="IPR015590">
    <property type="entry name" value="Aldehyde_DH_dom"/>
</dbReference>
<organism evidence="28 29">
    <name type="scientific">Fusarium oxysporum f. sp. cubense</name>
    <dbReference type="NCBI Taxonomy" id="61366"/>
    <lineage>
        <taxon>Eukaryota</taxon>
        <taxon>Fungi</taxon>
        <taxon>Dikarya</taxon>
        <taxon>Ascomycota</taxon>
        <taxon>Pezizomycotina</taxon>
        <taxon>Sordariomycetes</taxon>
        <taxon>Hypocreomycetidae</taxon>
        <taxon>Hypocreales</taxon>
        <taxon>Nectriaceae</taxon>
        <taxon>Fusarium</taxon>
        <taxon>Fusarium oxysporum species complex</taxon>
    </lineage>
</organism>
<evidence type="ECO:0000256" key="19">
    <source>
        <dbReference type="ARBA" id="ARBA00023797"/>
    </source>
</evidence>
<keyword evidence="12" id="KW-0125">Carotenoid biosynthesis</keyword>
<dbReference type="PROSITE" id="PS50902">
    <property type="entry name" value="FLAVODOXIN_LIKE"/>
    <property type="match status" value="1"/>
</dbReference>
<dbReference type="InterPro" id="IPR016162">
    <property type="entry name" value="Ald_DH_N"/>
</dbReference>
<comment type="cofactor">
    <cofactor evidence="2">
        <name>heme</name>
        <dbReference type="ChEBI" id="CHEBI:30413"/>
    </cofactor>
</comment>
<dbReference type="InterPro" id="IPR017938">
    <property type="entry name" value="Riboflavin_synthase-like_b-brl"/>
</dbReference>
<dbReference type="Gene3D" id="2.40.30.10">
    <property type="entry name" value="Translation factors"/>
    <property type="match status" value="1"/>
</dbReference>
<gene>
    <name evidence="28" type="ORF">Focb16_v015443</name>
</gene>
<comment type="catalytic activity">
    <reaction evidence="21">
        <text>2 oxidized [cytochrome P450] + NADPH = 2 reduced [cytochrome P450] + NADP(+) + H(+)</text>
        <dbReference type="Rhea" id="RHEA:24040"/>
        <dbReference type="Rhea" id="RHEA-COMP:14627"/>
        <dbReference type="Rhea" id="RHEA-COMP:14628"/>
        <dbReference type="ChEBI" id="CHEBI:15378"/>
        <dbReference type="ChEBI" id="CHEBI:55376"/>
        <dbReference type="ChEBI" id="CHEBI:57783"/>
        <dbReference type="ChEBI" id="CHEBI:58349"/>
        <dbReference type="ChEBI" id="CHEBI:60344"/>
        <dbReference type="EC" id="1.6.2.4"/>
    </reaction>
</comment>
<evidence type="ECO:0000256" key="2">
    <source>
        <dbReference type="ARBA" id="ARBA00001971"/>
    </source>
</evidence>
<dbReference type="InterPro" id="IPR003097">
    <property type="entry name" value="CysJ-like_FAD-binding"/>
</dbReference>
<evidence type="ECO:0000256" key="20">
    <source>
        <dbReference type="ARBA" id="ARBA00047827"/>
    </source>
</evidence>
<comment type="cofactor">
    <cofactor evidence="1">
        <name>FMN</name>
        <dbReference type="ChEBI" id="CHEBI:58210"/>
    </cofactor>
</comment>
<dbReference type="SUPFAM" id="SSF63380">
    <property type="entry name" value="Riboflavin synthase domain-like"/>
    <property type="match status" value="1"/>
</dbReference>
<dbReference type="InterPro" id="IPR029039">
    <property type="entry name" value="Flavoprotein-like_sf"/>
</dbReference>
<dbReference type="Gene3D" id="3.40.605.10">
    <property type="entry name" value="Aldehyde Dehydrogenase, Chain A, domain 1"/>
    <property type="match status" value="1"/>
</dbReference>
<dbReference type="SUPFAM" id="SSF52218">
    <property type="entry name" value="Flavoproteins"/>
    <property type="match status" value="1"/>
</dbReference>
<dbReference type="GO" id="GO:0005506">
    <property type="term" value="F:iron ion binding"/>
    <property type="evidence" value="ECO:0007669"/>
    <property type="project" value="InterPro"/>
</dbReference>
<dbReference type="Gene3D" id="3.40.50.80">
    <property type="entry name" value="Nucleotide-binding domain of ferredoxin-NADP reductase (FNR) module"/>
    <property type="match status" value="1"/>
</dbReference>
<dbReference type="InterPro" id="IPR017927">
    <property type="entry name" value="FAD-bd_FR_type"/>
</dbReference>
<dbReference type="InterPro" id="IPR008254">
    <property type="entry name" value="Flavodoxin/NO_synth"/>
</dbReference>
<keyword evidence="15" id="KW-0249">Electron transport</keyword>
<dbReference type="Gene3D" id="3.40.309.10">
    <property type="entry name" value="Aldehyde Dehydrogenase, Chain A, domain 2"/>
    <property type="match status" value="1"/>
</dbReference>
<evidence type="ECO:0000256" key="8">
    <source>
        <dbReference type="ARBA" id="ARBA00022617"/>
    </source>
</evidence>
<reference evidence="28 29" key="1">
    <citation type="journal article" date="2019" name="Microbiol. Resour. Announc.">
        <title>High-quality draft genome sequence of Fusarium oxysporum f. sp. cubense strain 160527, a causal agent of Panama disease.</title>
        <authorList>
            <person name="Asai S."/>
            <person name="Ayukawa Y."/>
            <person name="Gan P."/>
            <person name="Masuda S."/>
            <person name="Komatsu K."/>
            <person name="Shirasu K."/>
            <person name="Arie T."/>
        </authorList>
    </citation>
    <scope>NUCLEOTIDE SEQUENCE [LARGE SCALE GENOMIC DNA]</scope>
    <source>
        <strain evidence="28 29">160527</strain>
    </source>
</reference>
<evidence type="ECO:0000256" key="5">
    <source>
        <dbReference type="ARBA" id="ARBA00010018"/>
    </source>
</evidence>
<evidence type="ECO:0000256" key="12">
    <source>
        <dbReference type="ARBA" id="ARBA00022746"/>
    </source>
</evidence>
<evidence type="ECO:0000256" key="13">
    <source>
        <dbReference type="ARBA" id="ARBA00022827"/>
    </source>
</evidence>
<dbReference type="FunFam" id="2.40.30.10:FF:000198">
    <property type="entry name" value="Bifunctional cytochrome P450/NADPH--P450 reductase"/>
    <property type="match status" value="1"/>
</dbReference>
<dbReference type="GO" id="GO:0010181">
    <property type="term" value="F:FMN binding"/>
    <property type="evidence" value="ECO:0007669"/>
    <property type="project" value="InterPro"/>
</dbReference>
<dbReference type="GO" id="GO:0006081">
    <property type="term" value="P:aldehyde metabolic process"/>
    <property type="evidence" value="ECO:0007669"/>
    <property type="project" value="InterPro"/>
</dbReference>
<dbReference type="FunFam" id="3.40.605.10:FF:000004">
    <property type="entry name" value="Aldehyde dehydrogenase"/>
    <property type="match status" value="1"/>
</dbReference>
<accession>A0A559KX56</accession>
<comment type="catalytic activity">
    <reaction evidence="20">
        <text>an organic molecule + reduced [NADPH--hemoprotein reductase] + O2 = an alcohol + oxidized [NADPH--hemoprotein reductase] + H2O + H(+)</text>
        <dbReference type="Rhea" id="RHEA:17149"/>
        <dbReference type="Rhea" id="RHEA-COMP:11964"/>
        <dbReference type="Rhea" id="RHEA-COMP:11965"/>
        <dbReference type="ChEBI" id="CHEBI:15377"/>
        <dbReference type="ChEBI" id="CHEBI:15378"/>
        <dbReference type="ChEBI" id="CHEBI:15379"/>
        <dbReference type="ChEBI" id="CHEBI:30879"/>
        <dbReference type="ChEBI" id="CHEBI:57618"/>
        <dbReference type="ChEBI" id="CHEBI:58210"/>
        <dbReference type="ChEBI" id="CHEBI:142491"/>
        <dbReference type="EC" id="1.14.14.1"/>
    </reaction>
</comment>
<dbReference type="EC" id="1.2.1.82" evidence="22"/>
<evidence type="ECO:0000256" key="9">
    <source>
        <dbReference type="ARBA" id="ARBA00022630"/>
    </source>
</evidence>
<dbReference type="InterPro" id="IPR012394">
    <property type="entry name" value="Aldehyde_DH_NAD(P)"/>
</dbReference>
<evidence type="ECO:0000256" key="7">
    <source>
        <dbReference type="ARBA" id="ARBA00022448"/>
    </source>
</evidence>
<dbReference type="Pfam" id="PF00171">
    <property type="entry name" value="Aldedh"/>
    <property type="match status" value="1"/>
</dbReference>
<dbReference type="InterPro" id="IPR039261">
    <property type="entry name" value="FNR_nucleotide-bd"/>
</dbReference>
<dbReference type="SUPFAM" id="SSF52343">
    <property type="entry name" value="Ferredoxin reductase-like, C-terminal NADP-linked domain"/>
    <property type="match status" value="1"/>
</dbReference>
<evidence type="ECO:0000256" key="21">
    <source>
        <dbReference type="ARBA" id="ARBA00049342"/>
    </source>
</evidence>
<keyword evidence="7" id="KW-0813">Transport</keyword>
<keyword evidence="8" id="KW-0349">Heme</keyword>
<evidence type="ECO:0000256" key="1">
    <source>
        <dbReference type="ARBA" id="ARBA00001917"/>
    </source>
</evidence>
<evidence type="ECO:0000256" key="15">
    <source>
        <dbReference type="ARBA" id="ARBA00022982"/>
    </source>
</evidence>
<comment type="cofactor">
    <cofactor evidence="3">
        <name>FAD</name>
        <dbReference type="ChEBI" id="CHEBI:57692"/>
    </cofactor>
</comment>
<dbReference type="CDD" id="cd11068">
    <property type="entry name" value="CYP120A1"/>
    <property type="match status" value="1"/>
</dbReference>
<dbReference type="PRINTS" id="PR00369">
    <property type="entry name" value="FLAVODOXIN"/>
</dbReference>
<keyword evidence="14" id="KW-0521">NADP</keyword>
<dbReference type="FunFam" id="1.10.630.10:FF:000040">
    <property type="entry name" value="Bifunctional cytochrome P450/NADPH--P450 reductase"/>
    <property type="match status" value="1"/>
</dbReference>
<dbReference type="PANTHER" id="PTHR43570:SF16">
    <property type="entry name" value="ALDEHYDE DEHYDROGENASE TYPE III, ISOFORM Q"/>
    <property type="match status" value="1"/>
</dbReference>
<evidence type="ECO:0000313" key="29">
    <source>
        <dbReference type="Proteomes" id="UP000320707"/>
    </source>
</evidence>
<dbReference type="Gene3D" id="1.10.630.10">
    <property type="entry name" value="Cytochrome P450"/>
    <property type="match status" value="1"/>
</dbReference>
<dbReference type="InterPro" id="IPR017972">
    <property type="entry name" value="Cyt_P450_CS"/>
</dbReference>
<comment type="caution">
    <text evidence="28">The sequence shown here is derived from an EMBL/GenBank/DDBJ whole genome shotgun (WGS) entry which is preliminary data.</text>
</comment>
<evidence type="ECO:0000256" key="14">
    <source>
        <dbReference type="ARBA" id="ARBA00022857"/>
    </source>
</evidence>
<dbReference type="PROSITE" id="PS00086">
    <property type="entry name" value="CYTOCHROME_P450"/>
    <property type="match status" value="1"/>
</dbReference>
<evidence type="ECO:0000256" key="23">
    <source>
        <dbReference type="ARBA" id="ARBA00069740"/>
    </source>
</evidence>
<dbReference type="GO" id="GO:0005737">
    <property type="term" value="C:cytoplasm"/>
    <property type="evidence" value="ECO:0007669"/>
    <property type="project" value="TreeGrafter"/>
</dbReference>
<evidence type="ECO:0000256" key="10">
    <source>
        <dbReference type="ARBA" id="ARBA00022643"/>
    </source>
</evidence>
<evidence type="ECO:0000256" key="6">
    <source>
        <dbReference type="ARBA" id="ARBA00012109"/>
    </source>
</evidence>
<keyword evidence="16" id="KW-0560">Oxidoreductase</keyword>
<dbReference type="InterPro" id="IPR001128">
    <property type="entry name" value="Cyt_P450"/>
</dbReference>
<dbReference type="GO" id="GO:0016117">
    <property type="term" value="P:carotenoid biosynthetic process"/>
    <property type="evidence" value="ECO:0007669"/>
    <property type="project" value="UniProtKB-KW"/>
</dbReference>
<dbReference type="PANTHER" id="PTHR43570">
    <property type="entry name" value="ALDEHYDE DEHYDROGENASE"/>
    <property type="match status" value="1"/>
</dbReference>
<dbReference type="SUPFAM" id="SSF53720">
    <property type="entry name" value="ALDH-like"/>
    <property type="match status" value="1"/>
</dbReference>
<evidence type="ECO:0000256" key="17">
    <source>
        <dbReference type="ARBA" id="ARBA00023004"/>
    </source>
</evidence>
<dbReference type="InterPro" id="IPR016163">
    <property type="entry name" value="Ald_DH_C"/>
</dbReference>
<dbReference type="Proteomes" id="UP000320707">
    <property type="component" value="Unassembled WGS sequence"/>
</dbReference>
<dbReference type="EC" id="1.14.14.1" evidence="6"/>
<evidence type="ECO:0000259" key="26">
    <source>
        <dbReference type="PROSITE" id="PS50902"/>
    </source>
</evidence>
<dbReference type="InterPro" id="IPR036396">
    <property type="entry name" value="Cyt_P450_sf"/>
</dbReference>
<evidence type="ECO:0000256" key="22">
    <source>
        <dbReference type="ARBA" id="ARBA00066967"/>
    </source>
</evidence>
<proteinExistence type="inferred from homology"/>